<sequence>MAGGAGMNRARQSHNPESGPPQEFGNNGNNPSMNAAGRGPPPYDGPGSETSQQGGPRQNPFAPGLGYDPAKPAGQKESMITNTRIELPYAAYALDTTGLHRMRSLSRRV</sequence>
<reference evidence="2 3" key="1">
    <citation type="journal article" date="2018" name="New Phytol.">
        <title>Comparative genomics and transcriptomics depict ericoid mycorrhizal fungi as versatile saprotrophs and plant mutualists.</title>
        <authorList>
            <person name="Martino E."/>
            <person name="Morin E."/>
            <person name="Grelet G.A."/>
            <person name="Kuo A."/>
            <person name="Kohler A."/>
            <person name="Daghino S."/>
            <person name="Barry K.W."/>
            <person name="Cichocki N."/>
            <person name="Clum A."/>
            <person name="Dockter R.B."/>
            <person name="Hainaut M."/>
            <person name="Kuo R.C."/>
            <person name="LaButti K."/>
            <person name="Lindahl B.D."/>
            <person name="Lindquist E.A."/>
            <person name="Lipzen A."/>
            <person name="Khouja H.R."/>
            <person name="Magnuson J."/>
            <person name="Murat C."/>
            <person name="Ohm R.A."/>
            <person name="Singer S.W."/>
            <person name="Spatafora J.W."/>
            <person name="Wang M."/>
            <person name="Veneault-Fourrey C."/>
            <person name="Henrissat B."/>
            <person name="Grigoriev I.V."/>
            <person name="Martin F.M."/>
            <person name="Perotto S."/>
        </authorList>
    </citation>
    <scope>NUCLEOTIDE SEQUENCE [LARGE SCALE GENOMIC DNA]</scope>
    <source>
        <strain evidence="2 3">ATCC 22711</strain>
    </source>
</reference>
<organism evidence="2 3">
    <name type="scientific">Amorphotheca resinae ATCC 22711</name>
    <dbReference type="NCBI Taxonomy" id="857342"/>
    <lineage>
        <taxon>Eukaryota</taxon>
        <taxon>Fungi</taxon>
        <taxon>Dikarya</taxon>
        <taxon>Ascomycota</taxon>
        <taxon>Pezizomycotina</taxon>
        <taxon>Leotiomycetes</taxon>
        <taxon>Helotiales</taxon>
        <taxon>Amorphothecaceae</taxon>
        <taxon>Amorphotheca</taxon>
    </lineage>
</organism>
<dbReference type="Proteomes" id="UP000241818">
    <property type="component" value="Unassembled WGS sequence"/>
</dbReference>
<dbReference type="OrthoDB" id="3560195at2759"/>
<dbReference type="RefSeq" id="XP_024716632.1">
    <property type="nucleotide sequence ID" value="XM_024865544.1"/>
</dbReference>
<name>A0A2T3APP9_AMORE</name>
<proteinExistence type="predicted"/>
<feature type="region of interest" description="Disordered" evidence="1">
    <location>
        <begin position="1"/>
        <end position="79"/>
    </location>
</feature>
<evidence type="ECO:0000313" key="2">
    <source>
        <dbReference type="EMBL" id="PSS06976.1"/>
    </source>
</evidence>
<feature type="compositionally biased region" description="Polar residues" evidence="1">
    <location>
        <begin position="24"/>
        <end position="33"/>
    </location>
</feature>
<dbReference type="STRING" id="857342.A0A2T3APP9"/>
<evidence type="ECO:0000256" key="1">
    <source>
        <dbReference type="SAM" id="MobiDB-lite"/>
    </source>
</evidence>
<keyword evidence="3" id="KW-1185">Reference proteome</keyword>
<gene>
    <name evidence="2" type="ORF">M430DRAFT_271780</name>
</gene>
<dbReference type="EMBL" id="KZ679019">
    <property type="protein sequence ID" value="PSS06976.1"/>
    <property type="molecule type" value="Genomic_DNA"/>
</dbReference>
<dbReference type="AlphaFoldDB" id="A0A2T3APP9"/>
<dbReference type="GeneID" id="36573625"/>
<dbReference type="InParanoid" id="A0A2T3APP9"/>
<evidence type="ECO:0000313" key="3">
    <source>
        <dbReference type="Proteomes" id="UP000241818"/>
    </source>
</evidence>
<accession>A0A2T3APP9</accession>
<protein>
    <submittedName>
        <fullName evidence="2">Uncharacterized protein</fullName>
    </submittedName>
</protein>